<dbReference type="Proteomes" id="UP000784294">
    <property type="component" value="Unassembled WGS sequence"/>
</dbReference>
<gene>
    <name evidence="5" type="ORF">PXEA_LOCUS16065</name>
</gene>
<dbReference type="GO" id="GO:0005680">
    <property type="term" value="C:anaphase-promoting complex"/>
    <property type="evidence" value="ECO:0007669"/>
    <property type="project" value="TreeGrafter"/>
</dbReference>
<proteinExistence type="predicted"/>
<dbReference type="PANTHER" id="PTHR19918">
    <property type="entry name" value="CELL DIVISION CYCLE 20 CDC20 FIZZY -RELATED"/>
    <property type="match status" value="1"/>
</dbReference>
<dbReference type="PROSITE" id="PS50082">
    <property type="entry name" value="WD_REPEATS_2"/>
    <property type="match status" value="1"/>
</dbReference>
<keyword evidence="2" id="KW-0677">Repeat</keyword>
<evidence type="ECO:0000256" key="3">
    <source>
        <dbReference type="ARBA" id="ARBA00023306"/>
    </source>
</evidence>
<reference evidence="5" key="1">
    <citation type="submission" date="2018-11" db="EMBL/GenBank/DDBJ databases">
        <authorList>
            <consortium name="Pathogen Informatics"/>
        </authorList>
    </citation>
    <scope>NUCLEOTIDE SEQUENCE</scope>
</reference>
<feature type="repeat" description="WD" evidence="4">
    <location>
        <begin position="1"/>
        <end position="24"/>
    </location>
</feature>
<dbReference type="EMBL" id="CAAALY010057520">
    <property type="protein sequence ID" value="VEL22625.1"/>
    <property type="molecule type" value="Genomic_DNA"/>
</dbReference>
<dbReference type="GO" id="GO:1990757">
    <property type="term" value="F:ubiquitin ligase activator activity"/>
    <property type="evidence" value="ECO:0007669"/>
    <property type="project" value="TreeGrafter"/>
</dbReference>
<keyword evidence="3" id="KW-0131">Cell cycle</keyword>
<dbReference type="SUPFAM" id="SSF50978">
    <property type="entry name" value="WD40 repeat-like"/>
    <property type="match status" value="1"/>
</dbReference>
<evidence type="ECO:0000313" key="6">
    <source>
        <dbReference type="Proteomes" id="UP000784294"/>
    </source>
</evidence>
<sequence>MKWSPDNQYLASGGNDNRLLVWSLHHSLSNSAVSHFSTTSDQPTSGSSALESGHGGPMLCYLDHIAAVKAIAWSPHQHGLLASGGGTADRCIRFWNTLTGQALRGVDTGSQVTFLFIIPYISSKYKVIVDHKTGG</sequence>
<dbReference type="Gene3D" id="2.130.10.10">
    <property type="entry name" value="YVTN repeat-like/Quinoprotein amine dehydrogenase"/>
    <property type="match status" value="1"/>
</dbReference>
<keyword evidence="1 4" id="KW-0853">WD repeat</keyword>
<dbReference type="PROSITE" id="PS50294">
    <property type="entry name" value="WD_REPEATS_REGION"/>
    <property type="match status" value="1"/>
</dbReference>
<dbReference type="GO" id="GO:1905786">
    <property type="term" value="P:positive regulation of anaphase-promoting complex-dependent catabolic process"/>
    <property type="evidence" value="ECO:0007669"/>
    <property type="project" value="TreeGrafter"/>
</dbReference>
<dbReference type="InterPro" id="IPR036322">
    <property type="entry name" value="WD40_repeat_dom_sf"/>
</dbReference>
<comment type="caution">
    <text evidence="5">The sequence shown here is derived from an EMBL/GenBank/DDBJ whole genome shotgun (WGS) entry which is preliminary data.</text>
</comment>
<evidence type="ECO:0000313" key="5">
    <source>
        <dbReference type="EMBL" id="VEL22625.1"/>
    </source>
</evidence>
<dbReference type="GO" id="GO:0031145">
    <property type="term" value="P:anaphase-promoting complex-dependent catabolic process"/>
    <property type="evidence" value="ECO:0007669"/>
    <property type="project" value="TreeGrafter"/>
</dbReference>
<dbReference type="InterPro" id="IPR015943">
    <property type="entry name" value="WD40/YVTN_repeat-like_dom_sf"/>
</dbReference>
<dbReference type="Pfam" id="PF00400">
    <property type="entry name" value="WD40"/>
    <property type="match status" value="2"/>
</dbReference>
<dbReference type="OrthoDB" id="6262327at2759"/>
<dbReference type="AlphaFoldDB" id="A0A448WXH3"/>
<evidence type="ECO:0000256" key="2">
    <source>
        <dbReference type="ARBA" id="ARBA00022737"/>
    </source>
</evidence>
<dbReference type="InterPro" id="IPR001680">
    <property type="entry name" value="WD40_rpt"/>
</dbReference>
<dbReference type="PANTHER" id="PTHR19918:SF1">
    <property type="entry name" value="FIZZY-RELATED PROTEIN HOMOLOG"/>
    <property type="match status" value="1"/>
</dbReference>
<name>A0A448WXH3_9PLAT</name>
<evidence type="ECO:0000256" key="1">
    <source>
        <dbReference type="ARBA" id="ARBA00022574"/>
    </source>
</evidence>
<keyword evidence="6" id="KW-1185">Reference proteome</keyword>
<protein>
    <submittedName>
        <fullName evidence="5">Uncharacterized protein</fullName>
    </submittedName>
</protein>
<dbReference type="InterPro" id="IPR033010">
    <property type="entry name" value="Cdc20/Fizzy"/>
</dbReference>
<accession>A0A448WXH3</accession>
<dbReference type="GO" id="GO:0010997">
    <property type="term" value="F:anaphase-promoting complex binding"/>
    <property type="evidence" value="ECO:0007669"/>
    <property type="project" value="InterPro"/>
</dbReference>
<organism evidence="5 6">
    <name type="scientific">Protopolystoma xenopodis</name>
    <dbReference type="NCBI Taxonomy" id="117903"/>
    <lineage>
        <taxon>Eukaryota</taxon>
        <taxon>Metazoa</taxon>
        <taxon>Spiralia</taxon>
        <taxon>Lophotrochozoa</taxon>
        <taxon>Platyhelminthes</taxon>
        <taxon>Monogenea</taxon>
        <taxon>Polyopisthocotylea</taxon>
        <taxon>Polystomatidea</taxon>
        <taxon>Polystomatidae</taxon>
        <taxon>Protopolystoma</taxon>
    </lineage>
</organism>
<evidence type="ECO:0000256" key="4">
    <source>
        <dbReference type="PROSITE-ProRule" id="PRU00221"/>
    </source>
</evidence>